<dbReference type="HOGENOM" id="CLU_086615_4_0_5"/>
<evidence type="ECO:0000256" key="3">
    <source>
        <dbReference type="ARBA" id="ARBA00022475"/>
    </source>
</evidence>
<keyword evidence="3" id="KW-1003">Cell membrane</keyword>
<sequence>MMLPYPLLTLSLVLMWLLLNGFTPGHLVLGILVAVFASWAMASLRPDKPRLGKWYLLPKLFGIVLYDIVKSNIAVALIILKAGRRSHNPGFLTVELDIENHTAIAVLAVVLTSTPGSAWLEYDSNDKTVLLHILDLDNEAEWRNTIKNRYEKLLMEIFA</sequence>
<dbReference type="PATRIC" id="fig|1028800.3.peg.1457"/>
<dbReference type="eggNOG" id="COG1863">
    <property type="taxonomic scope" value="Bacteria"/>
</dbReference>
<keyword evidence="4 7" id="KW-0812">Transmembrane</keyword>
<accession>A0A068SRB1</accession>
<gene>
    <name evidence="8" type="ORF">RG540_CH14460</name>
</gene>
<evidence type="ECO:0000256" key="5">
    <source>
        <dbReference type="ARBA" id="ARBA00022989"/>
    </source>
</evidence>
<feature type="transmembrane region" description="Helical" evidence="7">
    <location>
        <begin position="61"/>
        <end position="80"/>
    </location>
</feature>
<evidence type="ECO:0000256" key="4">
    <source>
        <dbReference type="ARBA" id="ARBA00022692"/>
    </source>
</evidence>
<dbReference type="AlphaFoldDB" id="A0A068SRB1"/>
<evidence type="ECO:0000256" key="2">
    <source>
        <dbReference type="ARBA" id="ARBA00006228"/>
    </source>
</evidence>
<dbReference type="EMBL" id="HG938353">
    <property type="protein sequence ID" value="CDN47625.1"/>
    <property type="molecule type" value="Genomic_DNA"/>
</dbReference>
<dbReference type="GO" id="GO:0008324">
    <property type="term" value="F:monoatomic cation transmembrane transporter activity"/>
    <property type="evidence" value="ECO:0007669"/>
    <property type="project" value="InterPro"/>
</dbReference>
<reference evidence="9" key="1">
    <citation type="journal article" date="2014" name="BMC Genomics">
        <title>Genome sequencing of two Neorhizobium galegae strains reveals a noeT gene responsible for the unusual acetylation of the nodulation factors.</title>
        <authorList>
            <person name="Osterman J."/>
            <person name="Marsh J."/>
            <person name="Laine P.K."/>
            <person name="Zeng Z."/>
            <person name="Alatalo E."/>
            <person name="Sullivan J.T."/>
            <person name="Young J.P."/>
            <person name="Thomas-Oates J."/>
            <person name="Paulin L."/>
            <person name="Lindstrom K."/>
        </authorList>
    </citation>
    <scope>NUCLEOTIDE SEQUENCE [LARGE SCALE GENOMIC DNA]</scope>
    <source>
        <strain evidence="9">HAMBI 540</strain>
    </source>
</reference>
<evidence type="ECO:0000313" key="8">
    <source>
        <dbReference type="EMBL" id="CDN47625.1"/>
    </source>
</evidence>
<keyword evidence="5 7" id="KW-1133">Transmembrane helix</keyword>
<evidence type="ECO:0000256" key="7">
    <source>
        <dbReference type="SAM" id="Phobius"/>
    </source>
</evidence>
<evidence type="ECO:0000313" key="9">
    <source>
        <dbReference type="Proteomes" id="UP000028181"/>
    </source>
</evidence>
<comment type="similarity">
    <text evidence="2">Belongs to the CPA3 antiporters (TC 2.A.63) subunit E family.</text>
</comment>
<dbReference type="KEGG" id="ngg:RG540_CH14460"/>
<dbReference type="Proteomes" id="UP000028181">
    <property type="component" value="Chromosome I"/>
</dbReference>
<evidence type="ECO:0000256" key="1">
    <source>
        <dbReference type="ARBA" id="ARBA00004651"/>
    </source>
</evidence>
<dbReference type="NCBIfam" id="NF006520">
    <property type="entry name" value="PRK08965.1-4"/>
    <property type="match status" value="1"/>
</dbReference>
<dbReference type="PIRSF" id="PIRSF019239">
    <property type="entry name" value="MrpE"/>
    <property type="match status" value="1"/>
</dbReference>
<evidence type="ECO:0000256" key="6">
    <source>
        <dbReference type="ARBA" id="ARBA00023136"/>
    </source>
</evidence>
<comment type="subcellular location">
    <subcellularLocation>
        <location evidence="1">Cell membrane</location>
        <topology evidence="1">Multi-pass membrane protein</topology>
    </subcellularLocation>
</comment>
<name>A0A068SRB1_NEOGA</name>
<dbReference type="Pfam" id="PF01899">
    <property type="entry name" value="MNHE"/>
    <property type="match status" value="1"/>
</dbReference>
<protein>
    <submittedName>
        <fullName evidence="8">PH adaptation potassium efflux system e</fullName>
    </submittedName>
</protein>
<keyword evidence="9" id="KW-1185">Reference proteome</keyword>
<dbReference type="PANTHER" id="PTHR34584">
    <property type="entry name" value="NA(+)/H(+) ANTIPORTER SUBUNIT E1"/>
    <property type="match status" value="1"/>
</dbReference>
<dbReference type="GO" id="GO:0005886">
    <property type="term" value="C:plasma membrane"/>
    <property type="evidence" value="ECO:0007669"/>
    <property type="project" value="UniProtKB-SubCell"/>
</dbReference>
<proteinExistence type="inferred from homology"/>
<dbReference type="InterPro" id="IPR002758">
    <property type="entry name" value="Cation_antiport_E"/>
</dbReference>
<keyword evidence="6 7" id="KW-0472">Membrane</keyword>
<dbReference type="PANTHER" id="PTHR34584:SF1">
    <property type="entry name" value="NA(+)_H(+) ANTIPORTER SUBUNIT E1"/>
    <property type="match status" value="1"/>
</dbReference>
<organism evidence="8 9">
    <name type="scientific">Neorhizobium galegae bv. orientalis str. HAMBI 540</name>
    <dbReference type="NCBI Taxonomy" id="1028800"/>
    <lineage>
        <taxon>Bacteria</taxon>
        <taxon>Pseudomonadati</taxon>
        <taxon>Pseudomonadota</taxon>
        <taxon>Alphaproteobacteria</taxon>
        <taxon>Hyphomicrobiales</taxon>
        <taxon>Rhizobiaceae</taxon>
        <taxon>Rhizobium/Agrobacterium group</taxon>
        <taxon>Neorhizobium</taxon>
    </lineage>
</organism>